<dbReference type="GO" id="GO:0004792">
    <property type="term" value="F:thiosulfate-cyanide sulfurtransferase activity"/>
    <property type="evidence" value="ECO:0007669"/>
    <property type="project" value="InterPro"/>
</dbReference>
<sequence>MPIALSSLPELTDLPHDEIIDVRSPAEFAEDHLPGAVNLPVLSNAERAEVGTVYVQDSPFKARKMGAALVARNAARHLETHLADKPGAYRPLVYCWRGGQRSGSFAAILQQIGWRAETLQGGYRSYRRLVNAALYDAEFPCPVVLLDGDTGSGKTDILNLLPGLGWQVLDLEGMAHHRGSLLGAYAEDQPAQKGFESALAMALAALDPARPVVVEAESSKIGRINLPPVLWSAMRRAPRLVLSVPRAERARYLTRSYGDLLDQPGEMAARLNPLRKLHGHAQVDAWQEMAAAGAFEALAEGLMAVHYDPLYRRGRKGAEGQDLALGNGALAQERMAETAALVSQALAAVVAAR</sequence>
<proteinExistence type="predicted"/>
<dbReference type="EC" id="2.9.1.-" evidence="3"/>
<dbReference type="SUPFAM" id="SSF52821">
    <property type="entry name" value="Rhodanese/Cell cycle control phosphatase"/>
    <property type="match status" value="1"/>
</dbReference>
<dbReference type="Pfam" id="PF26341">
    <property type="entry name" value="AAA_SelU"/>
    <property type="match status" value="1"/>
</dbReference>
<evidence type="ECO:0000259" key="2">
    <source>
        <dbReference type="PROSITE" id="PS50206"/>
    </source>
</evidence>
<dbReference type="GO" id="GO:0043828">
    <property type="term" value="F:tRNA 2-selenouridine synthase activity"/>
    <property type="evidence" value="ECO:0007669"/>
    <property type="project" value="InterPro"/>
</dbReference>
<dbReference type="PROSITE" id="PS00380">
    <property type="entry name" value="RHODANESE_1"/>
    <property type="match status" value="1"/>
</dbReference>
<dbReference type="PANTHER" id="PTHR30401:SF0">
    <property type="entry name" value="TRNA 2-SELENOURIDINE SYNTHASE"/>
    <property type="match status" value="1"/>
</dbReference>
<dbReference type="AlphaFoldDB" id="A8LNI8"/>
<dbReference type="OrthoDB" id="9808735at2"/>
<dbReference type="RefSeq" id="WP_012180009.1">
    <property type="nucleotide sequence ID" value="NC_009952.1"/>
</dbReference>
<dbReference type="HOGENOM" id="CLU_043456_0_1_5"/>
<dbReference type="STRING" id="398580.Dshi_3349"/>
<accession>A8LNI8</accession>
<reference evidence="4" key="1">
    <citation type="journal article" date="2010" name="ISME J.">
        <title>The complete genome sequence of the algal symbiont Dinoroseobacter shibae: a hitchhiker's guide to life in the sea.</title>
        <authorList>
            <person name="Wagner-Dobler I."/>
            <person name="Ballhausen B."/>
            <person name="Berger M."/>
            <person name="Brinkhoff T."/>
            <person name="Buchholz I."/>
            <person name="Bunk B."/>
            <person name="Cypionka H."/>
            <person name="Daniel R."/>
            <person name="Drepper T."/>
            <person name="Gerdts G."/>
            <person name="Hahnke S."/>
            <person name="Han C."/>
            <person name="Jahn D."/>
            <person name="Kalhoefer D."/>
            <person name="Kiss H."/>
            <person name="Klenk H.P."/>
            <person name="Kyrpides N."/>
            <person name="Liebl W."/>
            <person name="Liesegang H."/>
            <person name="Meincke L."/>
            <person name="Pati A."/>
            <person name="Petersen J."/>
            <person name="Piekarski T."/>
            <person name="Pommerenke C."/>
            <person name="Pradella S."/>
            <person name="Pukall R."/>
            <person name="Rabus R."/>
            <person name="Stackebrandt E."/>
            <person name="Thole S."/>
            <person name="Thompson L."/>
            <person name="Tielen P."/>
            <person name="Tomasch J."/>
            <person name="von Jan M."/>
            <person name="Wanphrut N."/>
            <person name="Wichels A."/>
            <person name="Zech H."/>
            <person name="Simon M."/>
        </authorList>
    </citation>
    <scope>NUCLEOTIDE SEQUENCE [LARGE SCALE GENOMIC DNA]</scope>
    <source>
        <strain evidence="4">DSM 16493 / NCIMB 14021 / DFL 12</strain>
    </source>
</reference>
<protein>
    <submittedName>
        <fullName evidence="3">tRNA 2-selenouridine synthase</fullName>
        <ecNumber evidence="3">2.9.1.-</ecNumber>
    </submittedName>
</protein>
<name>A8LNI8_DINSH</name>
<dbReference type="Pfam" id="PF00581">
    <property type="entry name" value="Rhodanese"/>
    <property type="match status" value="1"/>
</dbReference>
<keyword evidence="1" id="KW-0711">Selenium</keyword>
<dbReference type="InterPro" id="IPR001307">
    <property type="entry name" value="Thiosulphate_STrfase_CS"/>
</dbReference>
<dbReference type="SMART" id="SM00450">
    <property type="entry name" value="RHOD"/>
    <property type="match status" value="1"/>
</dbReference>
<dbReference type="GO" id="GO:0002098">
    <property type="term" value="P:tRNA wobble uridine modification"/>
    <property type="evidence" value="ECO:0007669"/>
    <property type="project" value="InterPro"/>
</dbReference>
<dbReference type="NCBIfam" id="NF008750">
    <property type="entry name" value="PRK11784.1-2"/>
    <property type="match status" value="1"/>
</dbReference>
<dbReference type="PANTHER" id="PTHR30401">
    <property type="entry name" value="TRNA 2-SELENOURIDINE SYNTHASE"/>
    <property type="match status" value="1"/>
</dbReference>
<dbReference type="NCBIfam" id="NF008752">
    <property type="entry name" value="PRK11784.1-4"/>
    <property type="match status" value="1"/>
</dbReference>
<gene>
    <name evidence="3" type="primary">ybbB</name>
    <name evidence="3" type="ordered locus">Dshi_3349</name>
</gene>
<dbReference type="InterPro" id="IPR001763">
    <property type="entry name" value="Rhodanese-like_dom"/>
</dbReference>
<dbReference type="InterPro" id="IPR017582">
    <property type="entry name" value="SelU"/>
</dbReference>
<dbReference type="PROSITE" id="PS50206">
    <property type="entry name" value="RHODANESE_3"/>
    <property type="match status" value="1"/>
</dbReference>
<dbReference type="EMBL" id="CP000830">
    <property type="protein sequence ID" value="ABV95082.1"/>
    <property type="molecule type" value="Genomic_DNA"/>
</dbReference>
<dbReference type="InterPro" id="IPR036873">
    <property type="entry name" value="Rhodanese-like_dom_sf"/>
</dbReference>
<dbReference type="InterPro" id="IPR058840">
    <property type="entry name" value="AAA_SelU"/>
</dbReference>
<organism evidence="3 4">
    <name type="scientific">Dinoroseobacter shibae (strain DSM 16493 / NCIMB 14021 / DFL 12)</name>
    <dbReference type="NCBI Taxonomy" id="398580"/>
    <lineage>
        <taxon>Bacteria</taxon>
        <taxon>Pseudomonadati</taxon>
        <taxon>Pseudomonadota</taxon>
        <taxon>Alphaproteobacteria</taxon>
        <taxon>Rhodobacterales</taxon>
        <taxon>Roseobacteraceae</taxon>
        <taxon>Dinoroseobacter</taxon>
    </lineage>
</organism>
<evidence type="ECO:0000313" key="3">
    <source>
        <dbReference type="EMBL" id="ABV95082.1"/>
    </source>
</evidence>
<dbReference type="Gene3D" id="3.40.250.10">
    <property type="entry name" value="Rhodanese-like domain"/>
    <property type="match status" value="1"/>
</dbReference>
<dbReference type="eggNOG" id="COG2603">
    <property type="taxonomic scope" value="Bacteria"/>
</dbReference>
<keyword evidence="4" id="KW-1185">Reference proteome</keyword>
<dbReference type="KEGG" id="dsh:Dshi_3349"/>
<evidence type="ECO:0000313" key="4">
    <source>
        <dbReference type="Proteomes" id="UP000006833"/>
    </source>
</evidence>
<feature type="domain" description="Rhodanese" evidence="2">
    <location>
        <begin position="13"/>
        <end position="135"/>
    </location>
</feature>
<evidence type="ECO:0000256" key="1">
    <source>
        <dbReference type="ARBA" id="ARBA00023266"/>
    </source>
</evidence>
<dbReference type="NCBIfam" id="TIGR03167">
    <property type="entry name" value="tRNA_sel_U_synt"/>
    <property type="match status" value="1"/>
</dbReference>
<keyword evidence="3" id="KW-0808">Transferase</keyword>
<dbReference type="Proteomes" id="UP000006833">
    <property type="component" value="Chromosome"/>
</dbReference>